<dbReference type="EMBL" id="FN554972">
    <property type="protein sequence ID" value="CBH14822.1"/>
    <property type="molecule type" value="Genomic_DNA"/>
</dbReference>
<sequence>MMRSLSKEDLLFLARQAVSGVRRAMSFPQLGVQSQQKILFSTLETLEDCFRRQASIDLRTVDLWVTSFSEELVSQLNCCSGTTAEHAEYGGNGSHPAHRQGDAPYILSTPSAPGTRGDKQRDVGESALIGCARLLSELLQRIGEGAAKVFSQRGIVTHMMKFFVHVPLSKKMRQAFSTALADVMGYNAALLGEGVSASRSLLLKCSEEGRVFSVVPQQVHLVSVLAAAISRGEYGARQEEVSLFQRDGDAFLSDLICTCSALAGDATGEQDIRGIRLTGCLAYFDLLKVVLRSCAESKAMCRSRHREKFMAAWVRTASSLHNLRLEMEMPTSNPGGSAGPIIGSEETWVFVLVDVLVEVAATNSFSRSRETFFGSLKCHGTIADSVIYPKTSSLAATFSSLAPSMSYLAVVRPTGRAVESFPSFWETLMTGESSGVWQLASLLFDCVLTGDGCSLVAEALLCVNSGGDITDCIYRYVIFTLALLCTAAPQNAKVLAEGPVIDALLACIASNEESVFSCAESPSVLSCTIHPLSARSIEASVALLNLLTSLHANERVMKRLMDGVGKMCSQRVLAADVNIVESFLHVLGCTSFPRGALHFSGASCIRCSLDWDRFGSLFSTYTCVSWLHPKCVWREGSPLFCCEYAQCGVSVTLVIVANGRLCGLVVRFRIFEEVTDVKVPGVSFQADTWSHVVFTQHPAGFTVCVNGCRAEVRFPHDTYEAVSKEKVVKISLGGVLGVPSFFGFAASMELLDRALTMEEVMKLYDLGPKSLSEAAASCYLPLNVLCGVSFGEDVPIIKVVDEIRQRPQNLSVSNLTTFLPPNMGEIFAHHDVAGWAVRTVAGAGAAAESFPVVARLCVRFLCTTMKLSTIDGGIDRIIDGGVIERLRGALLSWRHMPVDVPALLISCTIPRGGKIMRNHDTTQSILSLMLDLVDGGGLGPHDASCLLRELSDTLLFPENVAIFRLVPGRFERLLNMSVSLPLECVGNLIVLVERLCKEPREIEQVLKFLLIEAVSKTHERVKAVVLHMLFDIARTDTTVCDLIETAFDNTGASFLILLAGGKSHGSEVIRVLALRILSLMLHSREDSHKKFINSRGYEVLAAVMAGPEAACVPIGMATFNCLFQMAFGAFLPAASGGLERARQIRTASLGSRRDNLPHEVAGVSTTEKRLHVVGSQGYLPCLIHQPLRMARRGYGFGSFCEGSGGDCSQYQLCEVHELSRVRAYSEGVLREPQVIYPLLRLLERLLQNMNNHMEESCEDILDAAVVTGEFTFAVSGQGNVQRGSSFTGIPSSSSVCGERESPAVVALRVLTYIEKIVGCPKSSEMLLTFPWLTLLWDSIQHVMASPTSRSSYTGEGLLASQRPRIFAGIEKRIRRAATRLAIRDLGCNSSAGVVRDIVQGRHPTIFRRIILEDIASHFALNHHGFSNRAEAMNIVQNLDLLFRSIEDILSPPPVPLVLSIVNCINAIAVRNDSWVRMRMREYSRLFETRDHLSYMLLTTTEAFGKLKPVALRQVLEANENRPRTIRILLFHLGNAVTRGDTVEVGVLLLMIWHLNKVDKSNIHALHSIVGEEYARFVDNVCLRMDTTLSRAPVVAEGASAYPCVMREATTNVYSDDAAMALVREVSASVVEWHREDSDRWKVVQQRLVAAPECVGSGSVGSEEDAFGCSSDITGVNCAVQSSSNWKIEILGHLERIKREVNTRVTESC</sequence>
<proteinExistence type="predicted"/>
<dbReference type="OrthoDB" id="272104at2759"/>
<dbReference type="GeneID" id="23860961"/>
<protein>
    <submittedName>
        <fullName evidence="2">Uncharacterized protein</fullName>
    </submittedName>
</protein>
<organism evidence="2 3">
    <name type="scientific">Trypanosoma brucei gambiense (strain MHOM/CI/86/DAL972)</name>
    <dbReference type="NCBI Taxonomy" id="679716"/>
    <lineage>
        <taxon>Eukaryota</taxon>
        <taxon>Discoba</taxon>
        <taxon>Euglenozoa</taxon>
        <taxon>Kinetoplastea</taxon>
        <taxon>Metakinetoplastina</taxon>
        <taxon>Trypanosomatida</taxon>
        <taxon>Trypanosomatidae</taxon>
        <taxon>Trypanosoma</taxon>
    </lineage>
</organism>
<evidence type="ECO:0000313" key="2">
    <source>
        <dbReference type="EMBL" id="CBH14822.1"/>
    </source>
</evidence>
<reference evidence="3" key="1">
    <citation type="journal article" date="2010" name="PLoS Negl. Trop. Dis.">
        <title>The genome sequence of Trypanosoma brucei gambiense, causative agent of chronic human african trypanosomiasis.</title>
        <authorList>
            <person name="Jackson A.P."/>
            <person name="Sanders M."/>
            <person name="Berry A."/>
            <person name="McQuillan J."/>
            <person name="Aslett M.A."/>
            <person name="Quail M.A."/>
            <person name="Chukualim B."/>
            <person name="Capewell P."/>
            <person name="MacLeod A."/>
            <person name="Melville S.E."/>
            <person name="Gibson W."/>
            <person name="Barry J.D."/>
            <person name="Berriman M."/>
            <person name="Hertz-Fowler C."/>
        </authorList>
    </citation>
    <scope>NUCLEOTIDE SEQUENCE [LARGE SCALE GENOMIC DNA]</scope>
    <source>
        <strain evidence="3">MHOM/CI/86/DAL972</strain>
    </source>
</reference>
<evidence type="ECO:0000256" key="1">
    <source>
        <dbReference type="SAM" id="MobiDB-lite"/>
    </source>
</evidence>
<name>C9ZZH3_TRYB9</name>
<dbReference type="VEuPathDB" id="TriTrypDB:Tbg972.9.8980"/>
<evidence type="ECO:0000313" key="3">
    <source>
        <dbReference type="Proteomes" id="UP000002316"/>
    </source>
</evidence>
<gene>
    <name evidence="2" type="ORF">TbgDal_IX8980</name>
</gene>
<accession>C9ZZH3</accession>
<dbReference type="RefSeq" id="XP_011777088.1">
    <property type="nucleotide sequence ID" value="XM_011778786.1"/>
</dbReference>
<dbReference type="Proteomes" id="UP000002316">
    <property type="component" value="Chromosome 9"/>
</dbReference>
<dbReference type="SUPFAM" id="SSF49899">
    <property type="entry name" value="Concanavalin A-like lectins/glucanases"/>
    <property type="match status" value="1"/>
</dbReference>
<dbReference type="KEGG" id="tbg:TbgDal_IX8980"/>
<dbReference type="SUPFAM" id="SSF48371">
    <property type="entry name" value="ARM repeat"/>
    <property type="match status" value="1"/>
</dbReference>
<dbReference type="InterPro" id="IPR013320">
    <property type="entry name" value="ConA-like_dom_sf"/>
</dbReference>
<feature type="region of interest" description="Disordered" evidence="1">
    <location>
        <begin position="89"/>
        <end position="120"/>
    </location>
</feature>
<dbReference type="InterPro" id="IPR016024">
    <property type="entry name" value="ARM-type_fold"/>
</dbReference>